<comment type="caution">
    <text evidence="1">The sequence shown here is derived from an EMBL/GenBank/DDBJ whole genome shotgun (WGS) entry which is preliminary data.</text>
</comment>
<dbReference type="AlphaFoldDB" id="A0A972SKW5"/>
<dbReference type="EMBL" id="WOEZ01000046">
    <property type="protein sequence ID" value="NPT55020.1"/>
    <property type="molecule type" value="Genomic_DNA"/>
</dbReference>
<sequence>MTLKSVVQPNREEGANDQLEVDGQKIVTPRIEDDTVRDQLWIWYQVERICCQGGAGHLNEAGGGQRREGNQHSDHCGLRAVNERIVTKTDPQYETAVYPPGGEQCKLQALCSARDQRYHNLCVVRFEAIERSREAGRNRMPDEQGS</sequence>
<accession>A0A972SKW5</accession>
<name>A0A972SKW5_9BURK</name>
<dbReference type="Proteomes" id="UP000655523">
    <property type="component" value="Unassembled WGS sequence"/>
</dbReference>
<proteinExistence type="predicted"/>
<evidence type="ECO:0000313" key="1">
    <source>
        <dbReference type="EMBL" id="NPT55020.1"/>
    </source>
</evidence>
<dbReference type="RefSeq" id="WP_172163228.1">
    <property type="nucleotide sequence ID" value="NZ_WOEZ01000046.1"/>
</dbReference>
<organism evidence="1 2">
    <name type="scientific">Paraburkholderia elongata</name>
    <dbReference type="NCBI Taxonomy" id="2675747"/>
    <lineage>
        <taxon>Bacteria</taxon>
        <taxon>Pseudomonadati</taxon>
        <taxon>Pseudomonadota</taxon>
        <taxon>Betaproteobacteria</taxon>
        <taxon>Burkholderiales</taxon>
        <taxon>Burkholderiaceae</taxon>
        <taxon>Paraburkholderia</taxon>
    </lineage>
</organism>
<protein>
    <submittedName>
        <fullName evidence="1">Uncharacterized protein</fullName>
    </submittedName>
</protein>
<gene>
    <name evidence="1" type="ORF">GNZ13_10450</name>
</gene>
<evidence type="ECO:0000313" key="2">
    <source>
        <dbReference type="Proteomes" id="UP000655523"/>
    </source>
</evidence>
<keyword evidence="2" id="KW-1185">Reference proteome</keyword>
<reference evidence="1 2" key="1">
    <citation type="submission" date="2019-11" db="EMBL/GenBank/DDBJ databases">
        <title>Metabolism of dissolved organic matter in forest soils.</title>
        <authorList>
            <person name="Cyle K.T."/>
            <person name="Wilhelm R.C."/>
            <person name="Martinez C.E."/>
        </authorList>
    </citation>
    <scope>NUCLEOTIDE SEQUENCE [LARGE SCALE GENOMIC DNA]</scope>
    <source>
        <strain evidence="1 2">5N</strain>
    </source>
</reference>